<dbReference type="Proteomes" id="UP000886602">
    <property type="component" value="Unassembled WGS sequence"/>
</dbReference>
<feature type="chain" id="PRO_5039039554" evidence="2">
    <location>
        <begin position="31"/>
        <end position="113"/>
    </location>
</feature>
<reference evidence="3" key="1">
    <citation type="submission" date="2020-10" db="EMBL/GenBank/DDBJ databases">
        <title>Connecting structure to function with the recovery of over 1000 high-quality activated sludge metagenome-assembled genomes encoding full-length rRNA genes using long-read sequencing.</title>
        <authorList>
            <person name="Singleton C.M."/>
            <person name="Petriglieri F."/>
            <person name="Kristensen J.M."/>
            <person name="Kirkegaard R.H."/>
            <person name="Michaelsen T.Y."/>
            <person name="Andersen M.H."/>
            <person name="Karst S.M."/>
            <person name="Dueholm M.S."/>
            <person name="Nielsen P.H."/>
            <person name="Albertsen M."/>
        </authorList>
    </citation>
    <scope>NUCLEOTIDE SEQUENCE</scope>
    <source>
        <strain evidence="3">EsbW_18-Q3-R4-48_MAXAC.044</strain>
    </source>
</reference>
<keyword evidence="1" id="KW-1133">Transmembrane helix</keyword>
<organism evidence="3 4">
    <name type="scientific">Candidatus Propionivibrio dominans</name>
    <dbReference type="NCBI Taxonomy" id="2954373"/>
    <lineage>
        <taxon>Bacteria</taxon>
        <taxon>Pseudomonadati</taxon>
        <taxon>Pseudomonadota</taxon>
        <taxon>Betaproteobacteria</taxon>
        <taxon>Rhodocyclales</taxon>
        <taxon>Rhodocyclaceae</taxon>
        <taxon>Propionivibrio</taxon>
    </lineage>
</organism>
<keyword evidence="1" id="KW-0812">Transmembrane</keyword>
<dbReference type="SUPFAM" id="SSF160935">
    <property type="entry name" value="VPA0735-like"/>
    <property type="match status" value="1"/>
</dbReference>
<keyword evidence="2" id="KW-0732">Signal</keyword>
<name>A0A9D7FGT2_9RHOO</name>
<evidence type="ECO:0000256" key="2">
    <source>
        <dbReference type="SAM" id="SignalP"/>
    </source>
</evidence>
<evidence type="ECO:0000313" key="4">
    <source>
        <dbReference type="Proteomes" id="UP000886602"/>
    </source>
</evidence>
<dbReference type="AlphaFoldDB" id="A0A9D7FGT2"/>
<sequence length="113" mass="12312">MKWRKKMTIAAMLKGVTLVTAITFSLTASAQTTPTPTEIKAVSEEAFLYGLPMVMMYGIMNEYAINKDSSQYKAPFNTIANVPKVFTPADTAIITPMATHHIPGSGWIFAPSP</sequence>
<gene>
    <name evidence="3" type="ORF">IPJ48_13210</name>
</gene>
<evidence type="ECO:0000313" key="3">
    <source>
        <dbReference type="EMBL" id="MBK7423974.1"/>
    </source>
</evidence>
<accession>A0A9D7FGT2</accession>
<keyword evidence="1" id="KW-0472">Membrane</keyword>
<proteinExistence type="predicted"/>
<protein>
    <submittedName>
        <fullName evidence="3">Uncharacterized protein</fullName>
    </submittedName>
</protein>
<dbReference type="EMBL" id="JADJNC010000021">
    <property type="protein sequence ID" value="MBK7423974.1"/>
    <property type="molecule type" value="Genomic_DNA"/>
</dbReference>
<feature type="transmembrane region" description="Helical" evidence="1">
    <location>
        <begin position="46"/>
        <end position="65"/>
    </location>
</feature>
<evidence type="ECO:0000256" key="1">
    <source>
        <dbReference type="SAM" id="Phobius"/>
    </source>
</evidence>
<feature type="signal peptide" evidence="2">
    <location>
        <begin position="1"/>
        <end position="30"/>
    </location>
</feature>
<comment type="caution">
    <text evidence="3">The sequence shown here is derived from an EMBL/GenBank/DDBJ whole genome shotgun (WGS) entry which is preliminary data.</text>
</comment>